<comment type="similarity">
    <text evidence="5">Belongs to the SCAMP family.</text>
</comment>
<dbReference type="InParanoid" id="A0A6J2X5X8"/>
<proteinExistence type="inferred from homology"/>
<feature type="transmembrane region" description="Helical" evidence="5">
    <location>
        <begin position="258"/>
        <end position="282"/>
    </location>
</feature>
<evidence type="ECO:0000256" key="3">
    <source>
        <dbReference type="ARBA" id="ARBA00022989"/>
    </source>
</evidence>
<dbReference type="GO" id="GO:0055038">
    <property type="term" value="C:recycling endosome membrane"/>
    <property type="evidence" value="ECO:0007669"/>
    <property type="project" value="TreeGrafter"/>
</dbReference>
<dbReference type="Pfam" id="PF04144">
    <property type="entry name" value="SCAMP"/>
    <property type="match status" value="1"/>
</dbReference>
<gene>
    <name evidence="8" type="primary">LOC115875085</name>
</gene>
<evidence type="ECO:0000313" key="8">
    <source>
        <dbReference type="RefSeq" id="XP_030746319.1"/>
    </source>
</evidence>
<keyword evidence="7" id="KW-1185">Reference proteome</keyword>
<dbReference type="PANTHER" id="PTHR10687">
    <property type="entry name" value="SECRETORY CARRIER-ASSOCIATED MEMBRANE PROTEIN SCAMP"/>
    <property type="match status" value="1"/>
</dbReference>
<evidence type="ECO:0000256" key="6">
    <source>
        <dbReference type="SAM" id="MobiDB-lite"/>
    </source>
</evidence>
<dbReference type="InterPro" id="IPR007273">
    <property type="entry name" value="SCAMP"/>
</dbReference>
<dbReference type="CTD" id="32470"/>
<dbReference type="PANTHER" id="PTHR10687:SF2">
    <property type="entry name" value="SECRETORY CARRIER-ASSOCIATED MEMBRANE PROTEIN"/>
    <property type="match status" value="1"/>
</dbReference>
<dbReference type="AlphaFoldDB" id="A0A6J2X5X8"/>
<feature type="transmembrane region" description="Helical" evidence="5">
    <location>
        <begin position="156"/>
        <end position="176"/>
    </location>
</feature>
<protein>
    <recommendedName>
        <fullName evidence="5">Secretory carrier-associated membrane protein</fullName>
        <shortName evidence="5">Secretory carrier membrane protein</shortName>
    </recommendedName>
</protein>
<feature type="compositionally biased region" description="Polar residues" evidence="6">
    <location>
        <begin position="47"/>
        <end position="58"/>
    </location>
</feature>
<feature type="transmembrane region" description="Helical" evidence="5">
    <location>
        <begin position="214"/>
        <end position="238"/>
    </location>
</feature>
<dbReference type="RefSeq" id="XP_030746319.1">
    <property type="nucleotide sequence ID" value="XM_030890459.1"/>
</dbReference>
<dbReference type="OrthoDB" id="242866at2759"/>
<dbReference type="KEGG" id="soy:115875085"/>
<evidence type="ECO:0000256" key="4">
    <source>
        <dbReference type="ARBA" id="ARBA00023136"/>
    </source>
</evidence>
<evidence type="ECO:0000256" key="1">
    <source>
        <dbReference type="ARBA" id="ARBA00004141"/>
    </source>
</evidence>
<feature type="compositionally biased region" description="Basic and acidic residues" evidence="6">
    <location>
        <begin position="90"/>
        <end position="112"/>
    </location>
</feature>
<feature type="transmembrane region" description="Helical" evidence="5">
    <location>
        <begin position="182"/>
        <end position="202"/>
    </location>
</feature>
<accession>A0A6J2X5X8</accession>
<keyword evidence="3 5" id="KW-1133">Transmembrane helix</keyword>
<evidence type="ECO:0000256" key="5">
    <source>
        <dbReference type="RuleBase" id="RU363122"/>
    </source>
</evidence>
<keyword evidence="2 5" id="KW-0812">Transmembrane</keyword>
<keyword evidence="5" id="KW-0813">Transport</keyword>
<dbReference type="FunCoup" id="A0A6J2X5X8">
    <property type="interactions" value="747"/>
</dbReference>
<reference evidence="8" key="1">
    <citation type="submission" date="2025-08" db="UniProtKB">
        <authorList>
            <consortium name="RefSeq"/>
        </authorList>
    </citation>
    <scope>IDENTIFICATION</scope>
    <source>
        <tissue evidence="8">Gonads</tissue>
    </source>
</reference>
<dbReference type="GeneID" id="115875085"/>
<sequence length="342" mass="38974">MSGFDDNPFGEPTIDNPFADPSVQQVARNANAQIRVDDYNPFDNEAAPTQKTYAQPNNGPAIMQPTEEPPAYTRSGQQIQTPKPALNTEELQRRQEELERKEQELARREEEMRQSSYNVRRNNWPPLPEQCCFQPCFYQDIQVDIPLEFQKIVRHLYYLWIFHGIVMLANILGGILTQNFTVIGVGILYTLLFTPFSYLCWFRPAYKAFRSDSSFNFMVFFFIFFFQFVVTTIHAVGIPGSGTIGIIMAISTFKGTSWTIFCGIIALIIAFGFMFAAVADIFMISKIHRMYRSTGASFSKAQQEFTDVVLRNQHVRSAASNVAAAAVQSQFSQNNTTTNNRY</sequence>
<evidence type="ECO:0000256" key="2">
    <source>
        <dbReference type="ARBA" id="ARBA00022692"/>
    </source>
</evidence>
<evidence type="ECO:0000313" key="7">
    <source>
        <dbReference type="Proteomes" id="UP000504635"/>
    </source>
</evidence>
<organism evidence="7 8">
    <name type="scientific">Sitophilus oryzae</name>
    <name type="common">Rice weevil</name>
    <name type="synonym">Curculio oryzae</name>
    <dbReference type="NCBI Taxonomy" id="7048"/>
    <lineage>
        <taxon>Eukaryota</taxon>
        <taxon>Metazoa</taxon>
        <taxon>Ecdysozoa</taxon>
        <taxon>Arthropoda</taxon>
        <taxon>Hexapoda</taxon>
        <taxon>Insecta</taxon>
        <taxon>Pterygota</taxon>
        <taxon>Neoptera</taxon>
        <taxon>Endopterygota</taxon>
        <taxon>Coleoptera</taxon>
        <taxon>Polyphaga</taxon>
        <taxon>Cucujiformia</taxon>
        <taxon>Curculionidae</taxon>
        <taxon>Dryophthorinae</taxon>
        <taxon>Sitophilus</taxon>
    </lineage>
</organism>
<feature type="region of interest" description="Disordered" evidence="6">
    <location>
        <begin position="1"/>
        <end position="21"/>
    </location>
</feature>
<dbReference type="Proteomes" id="UP000504635">
    <property type="component" value="Unplaced"/>
</dbReference>
<dbReference type="GO" id="GO:0032588">
    <property type="term" value="C:trans-Golgi network membrane"/>
    <property type="evidence" value="ECO:0007669"/>
    <property type="project" value="TreeGrafter"/>
</dbReference>
<dbReference type="GO" id="GO:0015031">
    <property type="term" value="P:protein transport"/>
    <property type="evidence" value="ECO:0007669"/>
    <property type="project" value="InterPro"/>
</dbReference>
<name>A0A6J2X5X8_SITOR</name>
<feature type="region of interest" description="Disordered" evidence="6">
    <location>
        <begin position="34"/>
        <end position="112"/>
    </location>
</feature>
<keyword evidence="4 5" id="KW-0472">Membrane</keyword>
<comment type="subcellular location">
    <subcellularLocation>
        <location evidence="1 5">Membrane</location>
        <topology evidence="1 5">Multi-pass membrane protein</topology>
    </subcellularLocation>
</comment>